<protein>
    <recommendedName>
        <fullName evidence="4">Phage portal protein</fullName>
    </recommendedName>
</protein>
<keyword evidence="3" id="KW-1185">Reference proteome</keyword>
<dbReference type="PATRIC" id="fig|1240678.4.peg.7723"/>
<evidence type="ECO:0000313" key="3">
    <source>
        <dbReference type="Proteomes" id="UP000032458"/>
    </source>
</evidence>
<organism evidence="2 3">
    <name type="scientific">Streptomyces natalensis ATCC 27448</name>
    <dbReference type="NCBI Taxonomy" id="1240678"/>
    <lineage>
        <taxon>Bacteria</taxon>
        <taxon>Bacillati</taxon>
        <taxon>Actinomycetota</taxon>
        <taxon>Actinomycetes</taxon>
        <taxon>Kitasatosporales</taxon>
        <taxon>Streptomycetaceae</taxon>
        <taxon>Streptomyces</taxon>
    </lineage>
</organism>
<name>A0A0D7CGG5_9ACTN</name>
<reference evidence="2 3" key="1">
    <citation type="submission" date="2014-09" db="EMBL/GenBank/DDBJ databases">
        <title>Draft genome sequence of Streptomyces natalensis ATCC 27448, producer of the antifungal pimaricin.</title>
        <authorList>
            <person name="Mendes M.V."/>
            <person name="Beites T."/>
            <person name="Pires S."/>
            <person name="Santos C.L."/>
            <person name="Moradas-Ferreira P."/>
        </authorList>
    </citation>
    <scope>NUCLEOTIDE SEQUENCE [LARGE SCALE GENOMIC DNA]</scope>
    <source>
        <strain evidence="2 3">ATCC 27448</strain>
    </source>
</reference>
<dbReference type="EMBL" id="JRKI01000061">
    <property type="protein sequence ID" value="KIZ14517.1"/>
    <property type="molecule type" value="Genomic_DNA"/>
</dbReference>
<proteinExistence type="predicted"/>
<dbReference type="Proteomes" id="UP000032458">
    <property type="component" value="Unassembled WGS sequence"/>
</dbReference>
<accession>A0A0D7CGG5</accession>
<sequence>MNLVVSEITPLEATDTGLAGLMADRERLDRIHRYLKGDHDGPYMPRNASEEYKLLAKRAVSNWLPLLVKTPAQALAVEGYRRAGQAGDPAATSVEWEAWQANRMDGRQMAVHRAALAYGQAFVTVLPDLADPSRAIIRGVSPRLMYAAYEDPAADETPLWAIQLEDHPQEGEEQRAWLYDAEGVTELVIGGKNGPQVAGFRAHNLGVCPVIRFAPDIDLEGVVTGVVEPMMPIQDRVNQTTFDLLVAQSFGSFKVRTISGMAPEFERDPETGEIVYDPRTGKPRVVPIQADASRFLVAPDPDTKFQQLDETPLAGFLEAIEAAVRALAAVSQTPPHYLLGSLINLSAEALAAAEAALTRAVDEYKHVFGESWELALRLCGRIAGVGEDDKAQVLWKDAESRSLSQTVDALGKAVQMLNVPARALWSRIPGATATDVEQWAQMQEDDDPALRLADSLTRASAPAPAPALPDGEESSNDAAAA</sequence>
<evidence type="ECO:0008006" key="4">
    <source>
        <dbReference type="Google" id="ProtNLM"/>
    </source>
</evidence>
<dbReference type="AlphaFoldDB" id="A0A0D7CGG5"/>
<evidence type="ECO:0000313" key="2">
    <source>
        <dbReference type="EMBL" id="KIZ14517.1"/>
    </source>
</evidence>
<evidence type="ECO:0000256" key="1">
    <source>
        <dbReference type="SAM" id="MobiDB-lite"/>
    </source>
</evidence>
<dbReference type="Pfam" id="PF05133">
    <property type="entry name" value="SPP1_portal"/>
    <property type="match status" value="1"/>
</dbReference>
<feature type="region of interest" description="Disordered" evidence="1">
    <location>
        <begin position="443"/>
        <end position="481"/>
    </location>
</feature>
<dbReference type="InterPro" id="IPR021145">
    <property type="entry name" value="Portal_protein_SPP1_Gp6-like"/>
</dbReference>
<gene>
    <name evidence="2" type="ORF">SNA_36245</name>
</gene>
<dbReference type="RefSeq" id="WP_030066744.1">
    <property type="nucleotide sequence ID" value="NZ_JRKI01000061.1"/>
</dbReference>
<comment type="caution">
    <text evidence="2">The sequence shown here is derived from an EMBL/GenBank/DDBJ whole genome shotgun (WGS) entry which is preliminary data.</text>
</comment>